<dbReference type="KEGG" id="abac:LuPra_01433"/>
<dbReference type="RefSeq" id="WP_110170100.1">
    <property type="nucleotide sequence ID" value="NZ_CP015136.1"/>
</dbReference>
<protein>
    <recommendedName>
        <fullName evidence="4">AsmA-like C-terminal domain-containing protein</fullName>
    </recommendedName>
</protein>
<proteinExistence type="predicted"/>
<feature type="region of interest" description="Disordered" evidence="1">
    <location>
        <begin position="124"/>
        <end position="189"/>
    </location>
</feature>
<dbReference type="EMBL" id="CP015136">
    <property type="protein sequence ID" value="AMY08240.1"/>
    <property type="molecule type" value="Genomic_DNA"/>
</dbReference>
<keyword evidence="3" id="KW-1185">Reference proteome</keyword>
<reference evidence="2 3" key="1">
    <citation type="journal article" date="2016" name="Genome Announc.">
        <title>First Complete Genome Sequence of a Subdivision 6 Acidobacterium Strain.</title>
        <authorList>
            <person name="Huang S."/>
            <person name="Vieira S."/>
            <person name="Bunk B."/>
            <person name="Riedel T."/>
            <person name="Sproer C."/>
            <person name="Overmann J."/>
        </authorList>
    </citation>
    <scope>NUCLEOTIDE SEQUENCE [LARGE SCALE GENOMIC DNA]</scope>
    <source>
        <strain evidence="3">DSM 100886 HEG_-6_39</strain>
    </source>
</reference>
<sequence>MAESSQRRPRRIRNYLLFTLGVIVALSAAIGLTARPRLEHWLRTTVIATLEKRLDSHVELQRISIEIGPVTRISGGPLTIRHRSRLDVAPLVHLDWFETTMTWRELLRRPRRVDTITLTGLAIAIPPSPGEGQPRFPKADKTSGESSATTIGDVTAHDVATERPVQGQPPTSAAPPQVAPPAGTPGKTPAVIIGRITADAATLTILPREIRKLPRRFVMHRLTVRDITTTLPMSFETVLENPQPRGRIESSGTFGPWNVETPARTPLEADYRFVDADLSTIKGIAGIVQSTGTYDGVLERIEAVGTTTMPGFDLKVGGRPMPLSTKFTVIVDGTNGNTYIQPAEGLLGAHTPIRVTGGIVKAEDRRGRTVDLATTITNGRLEEVLALVVDGAPAMRGRLGVVASLLIPPGPVPVVDKMVLAGRFTLADATFTSRVMQDKLDELSRRAQGRPRDADITRALSAFTGQFRMADGVIRFPAVSFVVDGARVELSGTYAVRGQGLHFDGRIRLQAGVSQMLVGKKRWLLRPFDRLFRRDGATEFPIHIRGSVAHPVFGVDVRETVKRALLPGR</sequence>
<reference evidence="3" key="2">
    <citation type="submission" date="2016-04" db="EMBL/GenBank/DDBJ databases">
        <title>First Complete Genome Sequence of a Subdivision 6 Acidobacterium.</title>
        <authorList>
            <person name="Huang S."/>
            <person name="Vieira S."/>
            <person name="Bunk B."/>
            <person name="Riedel T."/>
            <person name="Sproeer C."/>
            <person name="Overmann J."/>
        </authorList>
    </citation>
    <scope>NUCLEOTIDE SEQUENCE [LARGE SCALE GENOMIC DNA]</scope>
    <source>
        <strain evidence="3">DSM 100886 HEG_-6_39</strain>
    </source>
</reference>
<organism evidence="2 3">
    <name type="scientific">Luteitalea pratensis</name>
    <dbReference type="NCBI Taxonomy" id="1855912"/>
    <lineage>
        <taxon>Bacteria</taxon>
        <taxon>Pseudomonadati</taxon>
        <taxon>Acidobacteriota</taxon>
        <taxon>Vicinamibacteria</taxon>
        <taxon>Vicinamibacterales</taxon>
        <taxon>Vicinamibacteraceae</taxon>
        <taxon>Luteitalea</taxon>
    </lineage>
</organism>
<dbReference type="Proteomes" id="UP000076079">
    <property type="component" value="Chromosome"/>
</dbReference>
<evidence type="ECO:0000256" key="1">
    <source>
        <dbReference type="SAM" id="MobiDB-lite"/>
    </source>
</evidence>
<name>A0A143PJ30_LUTPR</name>
<dbReference type="OrthoDB" id="103281at2"/>
<evidence type="ECO:0000313" key="2">
    <source>
        <dbReference type="EMBL" id="AMY08240.1"/>
    </source>
</evidence>
<evidence type="ECO:0008006" key="4">
    <source>
        <dbReference type="Google" id="ProtNLM"/>
    </source>
</evidence>
<evidence type="ECO:0000313" key="3">
    <source>
        <dbReference type="Proteomes" id="UP000076079"/>
    </source>
</evidence>
<dbReference type="AlphaFoldDB" id="A0A143PJ30"/>
<gene>
    <name evidence="2" type="ORF">LuPra_01433</name>
</gene>
<accession>A0A143PJ30</accession>
<dbReference type="STRING" id="1855912.LuPra_01433"/>